<dbReference type="EMBL" id="BK014209">
    <property type="protein sequence ID" value="DAD52799.1"/>
    <property type="molecule type" value="Genomic_RNA"/>
</dbReference>
<evidence type="ECO:0000256" key="5">
    <source>
        <dbReference type="ARBA" id="ARBA00022741"/>
    </source>
</evidence>
<feature type="domain" description="RdRp catalytic" evidence="10">
    <location>
        <begin position="281"/>
        <end position="471"/>
    </location>
</feature>
<dbReference type="EC" id="2.7.7.48" evidence="1"/>
<dbReference type="KEGG" id="vg:80397879"/>
<organism evidence="11 12">
    <name type="scientific">ssRNA phage SRR7976326_1</name>
    <dbReference type="NCBI Taxonomy" id="2786725"/>
    <lineage>
        <taxon>Viruses</taxon>
        <taxon>Riboviria</taxon>
        <taxon>Orthornavirae</taxon>
        <taxon>Lenarviricota</taxon>
        <taxon>Leviviricetes</taxon>
        <taxon>Norzivirales</taxon>
        <taxon>Atkinsviridae</taxon>
        <taxon>Wecineivirus</taxon>
        <taxon>Wecineivirus lutihabitans</taxon>
    </lineage>
</organism>
<comment type="cofactor">
    <cofactor evidence="9">
        <name>Mg(2+)</name>
        <dbReference type="ChEBI" id="CHEBI:18420"/>
    </cofactor>
    <text evidence="9">Binds 2 Mg(2+) per subunit.</text>
</comment>
<evidence type="ECO:0000256" key="7">
    <source>
        <dbReference type="ARBA" id="ARBA00030248"/>
    </source>
</evidence>
<dbReference type="GO" id="GO:0003968">
    <property type="term" value="F:RNA-directed RNA polymerase activity"/>
    <property type="evidence" value="ECO:0007669"/>
    <property type="project" value="UniProtKB-KW"/>
</dbReference>
<feature type="binding site" evidence="9">
    <location>
        <position position="439"/>
    </location>
    <ligand>
        <name>Mg(2+)</name>
        <dbReference type="ChEBI" id="CHEBI:18420"/>
        <label>2</label>
    </ligand>
</feature>
<feature type="binding site" evidence="9">
    <location>
        <position position="440"/>
    </location>
    <ligand>
        <name>Mg(2+)</name>
        <dbReference type="ChEBI" id="CHEBI:18420"/>
        <label>2</label>
    </ligand>
</feature>
<keyword evidence="12" id="KW-1185">Reference proteome</keyword>
<keyword evidence="2 11" id="KW-0696">RNA-directed RNA polymerase</keyword>
<dbReference type="PROSITE" id="PS50522">
    <property type="entry name" value="RDRP_PHAGE"/>
    <property type="match status" value="1"/>
</dbReference>
<evidence type="ECO:0000256" key="4">
    <source>
        <dbReference type="ARBA" id="ARBA00022695"/>
    </source>
</evidence>
<evidence type="ECO:0000256" key="3">
    <source>
        <dbReference type="ARBA" id="ARBA00022679"/>
    </source>
</evidence>
<accession>A0A8S5L5Q0</accession>
<keyword evidence="5" id="KW-0547">Nucleotide-binding</keyword>
<evidence type="ECO:0000256" key="6">
    <source>
        <dbReference type="ARBA" id="ARBA00022953"/>
    </source>
</evidence>
<dbReference type="GO" id="GO:0046872">
    <property type="term" value="F:metal ion binding"/>
    <property type="evidence" value="ECO:0007669"/>
    <property type="project" value="UniProtKB-KW"/>
</dbReference>
<comment type="catalytic activity">
    <reaction evidence="8">
        <text>RNA(n) + a ribonucleoside 5'-triphosphate = RNA(n+1) + diphosphate</text>
        <dbReference type="Rhea" id="RHEA:21248"/>
        <dbReference type="Rhea" id="RHEA-COMP:14527"/>
        <dbReference type="Rhea" id="RHEA-COMP:17342"/>
        <dbReference type="ChEBI" id="CHEBI:33019"/>
        <dbReference type="ChEBI" id="CHEBI:61557"/>
        <dbReference type="ChEBI" id="CHEBI:140395"/>
        <dbReference type="EC" id="2.7.7.48"/>
    </reaction>
</comment>
<keyword evidence="3" id="KW-0808">Transferase</keyword>
<evidence type="ECO:0000256" key="2">
    <source>
        <dbReference type="ARBA" id="ARBA00022484"/>
    </source>
</evidence>
<dbReference type="Pfam" id="PF03431">
    <property type="entry name" value="RNA_replicase_B"/>
    <property type="match status" value="2"/>
</dbReference>
<proteinExistence type="predicted"/>
<evidence type="ECO:0000256" key="9">
    <source>
        <dbReference type="PIRSR" id="PIRSR605093-1"/>
    </source>
</evidence>
<dbReference type="GO" id="GO:0000166">
    <property type="term" value="F:nucleotide binding"/>
    <property type="evidence" value="ECO:0007669"/>
    <property type="project" value="UniProtKB-KW"/>
</dbReference>
<dbReference type="InterPro" id="IPR007096">
    <property type="entry name" value="RNA-dir_Rpol_cat_phage"/>
</dbReference>
<evidence type="ECO:0000313" key="11">
    <source>
        <dbReference type="EMBL" id="DAD52799.1"/>
    </source>
</evidence>
<keyword evidence="9" id="KW-0479">Metal-binding</keyword>
<dbReference type="RefSeq" id="YP_010768991.1">
    <property type="nucleotide sequence ID" value="NC_073847.1"/>
</dbReference>
<evidence type="ECO:0000259" key="10">
    <source>
        <dbReference type="PROSITE" id="PS50522"/>
    </source>
</evidence>
<keyword evidence="9" id="KW-0460">Magnesium</keyword>
<protein>
    <recommendedName>
        <fullName evidence="1">RNA-directed RNA polymerase</fullName>
        <ecNumber evidence="1">2.7.7.48</ecNumber>
    </recommendedName>
    <alternativeName>
        <fullName evidence="7">RNA replicase beta chain</fullName>
    </alternativeName>
</protein>
<gene>
    <name evidence="11" type="primary">SRR7976326_1_3</name>
</gene>
<sequence>MYSILDLYNVLCTDIHDISPRIGRSLPDSPVGKFGEFSDFTDITPAEAAALALAKSIGKKCTDIVDDNAVDRCLLSFFEANASCGEWRLPAAVVPPRRVVEGRLTDNPLYEGIEAAWSRQMIELVKTCLRDTFSRPTPIELLRRFPDFEGESPWSWENIFLCGNIGPGAAISASGPSWYDKFYQSTLTYTSVDLLEAYIESLPLGSVREFAENQRNLSFGTMAVAGGKFGTVPKSFVTDRSIETQPSLNMWAQKGLAEIADAFLNQKYGFNLRFQPAINAELARRGSIHGNLATIDLKDASNRIPDGFIKWALEGTPFLRQMELCRTEKILMPWGGWLNLHLHSSMGNGYTFVLQTAVFLAVVEAMYIYRHRDMFKVPMPSVPRSVADLAWEHLQHESRWYTRVRDIPSLGILDPTNPQANWQKALEPLALPDWGVFGDDIICPTEFYEETVKVLGLINARVNFDKSFHTGLFRESCGADWFAGSLVRGVYCKSMKTTQDRVITLNRLIEWSAVTGLAVPNASRYLWKSVRKDAVTVPLHESHDAGLRVPLDWHKPLPKSQSVLATERHIQSRIHTYISYVPIVKKRTFEGAQTSIYGCGILLSMIRGETRSVLSVHPDTERVAGKGRWNIRKYSLTERQTDTTYESKWCWTTCWNNTLHPYYNAAKMDAALLRNLGSLPR</sequence>
<dbReference type="InterPro" id="IPR005093">
    <property type="entry name" value="RNArep_beta"/>
</dbReference>
<evidence type="ECO:0000256" key="1">
    <source>
        <dbReference type="ARBA" id="ARBA00012494"/>
    </source>
</evidence>
<feature type="binding site" evidence="9">
    <location>
        <position position="296"/>
    </location>
    <ligand>
        <name>Mg(2+)</name>
        <dbReference type="ChEBI" id="CHEBI:18420"/>
        <label>2</label>
    </ligand>
</feature>
<evidence type="ECO:0000313" key="12">
    <source>
        <dbReference type="Proteomes" id="UP000676869"/>
    </source>
</evidence>
<keyword evidence="4" id="KW-0548">Nucleotidyltransferase</keyword>
<reference evidence="11" key="1">
    <citation type="submission" date="2020-09" db="EMBL/GenBank/DDBJ databases">
        <title>Leviviricetes taxonomy.</title>
        <authorList>
            <person name="Stockdale S.R."/>
            <person name="Callanan J."/>
            <person name="Adriaenssens E.M."/>
            <person name="Kuhn J.H."/>
            <person name="Rumnieks J."/>
            <person name="Shkoporov A."/>
            <person name="Draper L.A."/>
            <person name="Ross P."/>
            <person name="Hill C."/>
        </authorList>
    </citation>
    <scope>NUCLEOTIDE SEQUENCE</scope>
</reference>
<name>A0A8S5L5Q0_9VIRU</name>
<dbReference type="GO" id="GO:0039694">
    <property type="term" value="P:viral RNA genome replication"/>
    <property type="evidence" value="ECO:0007669"/>
    <property type="project" value="InterPro"/>
</dbReference>
<dbReference type="GeneID" id="80397879"/>
<keyword evidence="6" id="KW-0693">Viral RNA replication</keyword>
<evidence type="ECO:0000256" key="8">
    <source>
        <dbReference type="ARBA" id="ARBA00048744"/>
    </source>
</evidence>
<dbReference type="Proteomes" id="UP000676869">
    <property type="component" value="Segment"/>
</dbReference>